<comment type="caution">
    <text evidence="1">The sequence shown here is derived from an EMBL/GenBank/DDBJ whole genome shotgun (WGS) entry which is preliminary data.</text>
</comment>
<dbReference type="PATRIC" id="fig|1203610.3.peg.5271"/>
<evidence type="ECO:0000313" key="1">
    <source>
        <dbReference type="EMBL" id="KKB47513.1"/>
    </source>
</evidence>
<dbReference type="STRING" id="1203610.HMPREF1536_05157"/>
<dbReference type="Proteomes" id="UP000033035">
    <property type="component" value="Unassembled WGS sequence"/>
</dbReference>
<evidence type="ECO:0000313" key="2">
    <source>
        <dbReference type="Proteomes" id="UP000033035"/>
    </source>
</evidence>
<name>A0A0F5IPV1_9BACT</name>
<dbReference type="HOGENOM" id="CLU_3203037_0_0_10"/>
<protein>
    <submittedName>
        <fullName evidence="1">Uncharacterized protein</fullName>
    </submittedName>
</protein>
<dbReference type="EMBL" id="AQHW01000029">
    <property type="protein sequence ID" value="KKB47513.1"/>
    <property type="molecule type" value="Genomic_DNA"/>
</dbReference>
<dbReference type="AlphaFoldDB" id="A0A0F5IPV1"/>
<accession>A0A0F5IPV1</accession>
<reference evidence="1 2" key="1">
    <citation type="submission" date="2013-04" db="EMBL/GenBank/DDBJ databases">
        <title>The Genome Sequence of Parabacteroides gordonii DSM 23371.</title>
        <authorList>
            <consortium name="The Broad Institute Genomics Platform"/>
            <person name="Earl A."/>
            <person name="Ward D."/>
            <person name="Feldgarden M."/>
            <person name="Gevers D."/>
            <person name="Martens E."/>
            <person name="Sakamoto M."/>
            <person name="Benno Y."/>
            <person name="Suzuki N."/>
            <person name="Matsunaga N."/>
            <person name="Koshihara K."/>
            <person name="Seki M."/>
            <person name="Komiya H."/>
            <person name="Walker B."/>
            <person name="Young S."/>
            <person name="Zeng Q."/>
            <person name="Gargeya S."/>
            <person name="Fitzgerald M."/>
            <person name="Haas B."/>
            <person name="Abouelleil A."/>
            <person name="Allen A.W."/>
            <person name="Alvarado L."/>
            <person name="Arachchi H.M."/>
            <person name="Berlin A.M."/>
            <person name="Chapman S.B."/>
            <person name="Gainer-Dewar J."/>
            <person name="Goldberg J."/>
            <person name="Griggs A."/>
            <person name="Gujja S."/>
            <person name="Hansen M."/>
            <person name="Howarth C."/>
            <person name="Imamovic A."/>
            <person name="Ireland A."/>
            <person name="Larimer J."/>
            <person name="McCowan C."/>
            <person name="Murphy C."/>
            <person name="Pearson M."/>
            <person name="Poon T.W."/>
            <person name="Priest M."/>
            <person name="Roberts A."/>
            <person name="Saif S."/>
            <person name="Shea T."/>
            <person name="Sisk P."/>
            <person name="Sykes S."/>
            <person name="Wortman J."/>
            <person name="Nusbaum C."/>
            <person name="Birren B."/>
        </authorList>
    </citation>
    <scope>NUCLEOTIDE SEQUENCE [LARGE SCALE GENOMIC DNA]</scope>
    <source>
        <strain evidence="1 2">MS-1</strain>
    </source>
</reference>
<keyword evidence="2" id="KW-1185">Reference proteome</keyword>
<gene>
    <name evidence="1" type="ORF">HMPREF1536_05157</name>
</gene>
<organism evidence="1 2">
    <name type="scientific">Parabacteroides gordonii MS-1 = DSM 23371</name>
    <dbReference type="NCBI Taxonomy" id="1203610"/>
    <lineage>
        <taxon>Bacteria</taxon>
        <taxon>Pseudomonadati</taxon>
        <taxon>Bacteroidota</taxon>
        <taxon>Bacteroidia</taxon>
        <taxon>Bacteroidales</taxon>
        <taxon>Tannerellaceae</taxon>
        <taxon>Parabacteroides</taxon>
    </lineage>
</organism>
<sequence>MPLTDKVTEKIYKQKKYKTVFFFRGKYDPSQEGRLTILTPYNNYN</sequence>
<proteinExistence type="predicted"/>